<reference evidence="1" key="1">
    <citation type="submission" date="2018-05" db="EMBL/GenBank/DDBJ databases">
        <title>Draft genome of Mucuna pruriens seed.</title>
        <authorList>
            <person name="Nnadi N.E."/>
            <person name="Vos R."/>
            <person name="Hasami M.H."/>
            <person name="Devisetty U.K."/>
            <person name="Aguiy J.C."/>
        </authorList>
    </citation>
    <scope>NUCLEOTIDE SEQUENCE [LARGE SCALE GENOMIC DNA]</scope>
    <source>
        <strain evidence="1">JCA_2017</strain>
    </source>
</reference>
<comment type="caution">
    <text evidence="1">The sequence shown here is derived from an EMBL/GenBank/DDBJ whole genome shotgun (WGS) entry which is preliminary data.</text>
</comment>
<organism evidence="1 2">
    <name type="scientific">Mucuna pruriens</name>
    <name type="common">Velvet bean</name>
    <name type="synonym">Dolichos pruriens</name>
    <dbReference type="NCBI Taxonomy" id="157652"/>
    <lineage>
        <taxon>Eukaryota</taxon>
        <taxon>Viridiplantae</taxon>
        <taxon>Streptophyta</taxon>
        <taxon>Embryophyta</taxon>
        <taxon>Tracheophyta</taxon>
        <taxon>Spermatophyta</taxon>
        <taxon>Magnoliopsida</taxon>
        <taxon>eudicotyledons</taxon>
        <taxon>Gunneridae</taxon>
        <taxon>Pentapetalae</taxon>
        <taxon>rosids</taxon>
        <taxon>fabids</taxon>
        <taxon>Fabales</taxon>
        <taxon>Fabaceae</taxon>
        <taxon>Papilionoideae</taxon>
        <taxon>50 kb inversion clade</taxon>
        <taxon>NPAAA clade</taxon>
        <taxon>indigoferoid/millettioid clade</taxon>
        <taxon>Phaseoleae</taxon>
        <taxon>Mucuna</taxon>
    </lineage>
</organism>
<dbReference type="AlphaFoldDB" id="A0A371IBC0"/>
<accession>A0A371IBC0</accession>
<gene>
    <name evidence="1" type="ORF">CR513_02899</name>
</gene>
<protein>
    <submittedName>
        <fullName evidence="1">Uncharacterized protein</fullName>
    </submittedName>
</protein>
<evidence type="ECO:0000313" key="1">
    <source>
        <dbReference type="EMBL" id="RDY12342.1"/>
    </source>
</evidence>
<sequence>MVRSMISHFSLSKSLYGEVLKTVVYIFNKLTISLMNSELTKSQALNSGTFGVFQLKHDLIGHMKQN</sequence>
<proteinExistence type="predicted"/>
<evidence type="ECO:0000313" key="2">
    <source>
        <dbReference type="Proteomes" id="UP000257109"/>
    </source>
</evidence>
<keyword evidence="2" id="KW-1185">Reference proteome</keyword>
<feature type="non-terminal residue" evidence="1">
    <location>
        <position position="1"/>
    </location>
</feature>
<dbReference type="EMBL" id="QJKJ01000489">
    <property type="protein sequence ID" value="RDY12342.1"/>
    <property type="molecule type" value="Genomic_DNA"/>
</dbReference>
<name>A0A371IBC0_MUCPR</name>
<dbReference type="OrthoDB" id="2802215at2759"/>
<dbReference type="Proteomes" id="UP000257109">
    <property type="component" value="Unassembled WGS sequence"/>
</dbReference>